<comment type="caution">
    <text evidence="2">The sequence shown here is derived from an EMBL/GenBank/DDBJ whole genome shotgun (WGS) entry which is preliminary data.</text>
</comment>
<evidence type="ECO:0000313" key="2">
    <source>
        <dbReference type="EMBL" id="KAF5201616.1"/>
    </source>
</evidence>
<feature type="domain" description="F-box" evidence="1">
    <location>
        <begin position="23"/>
        <end position="63"/>
    </location>
</feature>
<keyword evidence="3" id="KW-1185">Reference proteome</keyword>
<dbReference type="AlphaFoldDB" id="A0A7J6WW03"/>
<dbReference type="InterPro" id="IPR001810">
    <property type="entry name" value="F-box_dom"/>
</dbReference>
<gene>
    <name evidence="2" type="ORF">FRX31_008797</name>
</gene>
<dbReference type="PANTHER" id="PTHR38926:SF5">
    <property type="entry name" value="F-BOX AND LEUCINE-RICH REPEAT PROTEIN 6"/>
    <property type="match status" value="1"/>
</dbReference>
<sequence length="116" mass="13750">MEKTQESSHDSCSRRDWKDLDRDVLIKIYKRLPRKDLVKGAPLCCSSWYFASKDPCLWKVVNLRYWEPVKGSDDWWKETHSVKEILDFVINRSQGLLTQIKFPLRSSVDDLLYVAQ</sequence>
<proteinExistence type="predicted"/>
<dbReference type="Pfam" id="PF12937">
    <property type="entry name" value="F-box-like"/>
    <property type="match status" value="1"/>
</dbReference>
<evidence type="ECO:0000259" key="1">
    <source>
        <dbReference type="Pfam" id="PF12937"/>
    </source>
</evidence>
<protein>
    <recommendedName>
        <fullName evidence="1">F-box domain-containing protein</fullName>
    </recommendedName>
</protein>
<evidence type="ECO:0000313" key="3">
    <source>
        <dbReference type="Proteomes" id="UP000554482"/>
    </source>
</evidence>
<dbReference type="OrthoDB" id="2095648at2759"/>
<organism evidence="2 3">
    <name type="scientific">Thalictrum thalictroides</name>
    <name type="common">Rue-anemone</name>
    <name type="synonym">Anemone thalictroides</name>
    <dbReference type="NCBI Taxonomy" id="46969"/>
    <lineage>
        <taxon>Eukaryota</taxon>
        <taxon>Viridiplantae</taxon>
        <taxon>Streptophyta</taxon>
        <taxon>Embryophyta</taxon>
        <taxon>Tracheophyta</taxon>
        <taxon>Spermatophyta</taxon>
        <taxon>Magnoliopsida</taxon>
        <taxon>Ranunculales</taxon>
        <taxon>Ranunculaceae</taxon>
        <taxon>Thalictroideae</taxon>
        <taxon>Thalictrum</taxon>
    </lineage>
</organism>
<dbReference type="Proteomes" id="UP000554482">
    <property type="component" value="Unassembled WGS sequence"/>
</dbReference>
<dbReference type="EMBL" id="JABWDY010009194">
    <property type="protein sequence ID" value="KAF5201616.1"/>
    <property type="molecule type" value="Genomic_DNA"/>
</dbReference>
<dbReference type="Gene3D" id="1.20.1280.50">
    <property type="match status" value="1"/>
</dbReference>
<accession>A0A7J6WW03</accession>
<dbReference type="SUPFAM" id="SSF81383">
    <property type="entry name" value="F-box domain"/>
    <property type="match status" value="1"/>
</dbReference>
<dbReference type="InterPro" id="IPR036047">
    <property type="entry name" value="F-box-like_dom_sf"/>
</dbReference>
<reference evidence="2 3" key="1">
    <citation type="submission" date="2020-06" db="EMBL/GenBank/DDBJ databases">
        <title>Transcriptomic and genomic resources for Thalictrum thalictroides and T. hernandezii: Facilitating candidate gene discovery in an emerging model plant lineage.</title>
        <authorList>
            <person name="Arias T."/>
            <person name="Riano-Pachon D.M."/>
            <person name="Di Stilio V.S."/>
        </authorList>
    </citation>
    <scope>NUCLEOTIDE SEQUENCE [LARGE SCALE GENOMIC DNA]</scope>
    <source>
        <strain evidence="3">cv. WT478/WT964</strain>
        <tissue evidence="2">Leaves</tissue>
    </source>
</reference>
<name>A0A7J6WW03_THATH</name>
<feature type="non-terminal residue" evidence="2">
    <location>
        <position position="116"/>
    </location>
</feature>
<dbReference type="PANTHER" id="PTHR38926">
    <property type="entry name" value="F-BOX DOMAIN CONTAINING PROTEIN, EXPRESSED"/>
    <property type="match status" value="1"/>
</dbReference>